<keyword evidence="2 3" id="KW-0175">Coiled coil</keyword>
<gene>
    <name evidence="7" type="ORF">FHS27_004581</name>
</gene>
<dbReference type="PANTHER" id="PTHR32347">
    <property type="entry name" value="EFFLUX SYSTEM COMPONENT YKNX-RELATED"/>
    <property type="match status" value="1"/>
</dbReference>
<dbReference type="Proteomes" id="UP000536179">
    <property type="component" value="Unassembled WGS sequence"/>
</dbReference>
<dbReference type="RefSeq" id="WP_184306899.1">
    <property type="nucleotide sequence ID" value="NZ_JACHXU010000018.1"/>
</dbReference>
<dbReference type="Gene3D" id="1.10.287.470">
    <property type="entry name" value="Helix hairpin bin"/>
    <property type="match status" value="1"/>
</dbReference>
<dbReference type="PANTHER" id="PTHR32347:SF23">
    <property type="entry name" value="BLL5650 PROTEIN"/>
    <property type="match status" value="1"/>
</dbReference>
<dbReference type="Gene3D" id="2.40.50.100">
    <property type="match status" value="1"/>
</dbReference>
<feature type="signal peptide" evidence="5">
    <location>
        <begin position="1"/>
        <end position="20"/>
    </location>
</feature>
<feature type="coiled-coil region" evidence="3">
    <location>
        <begin position="97"/>
        <end position="157"/>
    </location>
</feature>
<keyword evidence="8" id="KW-1185">Reference proteome</keyword>
<evidence type="ECO:0000313" key="7">
    <source>
        <dbReference type="EMBL" id="MBB3208748.1"/>
    </source>
</evidence>
<dbReference type="GO" id="GO:0030313">
    <property type="term" value="C:cell envelope"/>
    <property type="evidence" value="ECO:0007669"/>
    <property type="project" value="UniProtKB-SubCell"/>
</dbReference>
<evidence type="ECO:0000256" key="4">
    <source>
        <dbReference type="SAM" id="MobiDB-lite"/>
    </source>
</evidence>
<feature type="region of interest" description="Disordered" evidence="4">
    <location>
        <begin position="239"/>
        <end position="268"/>
    </location>
</feature>
<comment type="caution">
    <text evidence="7">The sequence shown here is derived from an EMBL/GenBank/DDBJ whole genome shotgun (WGS) entry which is preliminary data.</text>
</comment>
<evidence type="ECO:0000259" key="6">
    <source>
        <dbReference type="Pfam" id="PF25973"/>
    </source>
</evidence>
<evidence type="ECO:0000313" key="8">
    <source>
        <dbReference type="Proteomes" id="UP000536179"/>
    </source>
</evidence>
<feature type="compositionally biased region" description="Low complexity" evidence="4">
    <location>
        <begin position="258"/>
        <end position="267"/>
    </location>
</feature>
<reference evidence="7 8" key="1">
    <citation type="submission" date="2020-08" db="EMBL/GenBank/DDBJ databases">
        <title>Genomic Encyclopedia of Type Strains, Phase III (KMG-III): the genomes of soil and plant-associated and newly described type strains.</title>
        <authorList>
            <person name="Whitman W."/>
        </authorList>
    </citation>
    <scope>NUCLEOTIDE SEQUENCE [LARGE SCALE GENOMIC DNA]</scope>
    <source>
        <strain evidence="7 8">CECT 8075</strain>
    </source>
</reference>
<dbReference type="Gene3D" id="2.40.30.170">
    <property type="match status" value="1"/>
</dbReference>
<feature type="compositionally biased region" description="Basic and acidic residues" evidence="4">
    <location>
        <begin position="239"/>
        <end position="249"/>
    </location>
</feature>
<evidence type="ECO:0000256" key="3">
    <source>
        <dbReference type="SAM" id="Coils"/>
    </source>
</evidence>
<comment type="subcellular location">
    <subcellularLocation>
        <location evidence="1">Cell envelope</location>
    </subcellularLocation>
</comment>
<dbReference type="EMBL" id="JACHXU010000018">
    <property type="protein sequence ID" value="MBB3208748.1"/>
    <property type="molecule type" value="Genomic_DNA"/>
</dbReference>
<dbReference type="InterPro" id="IPR058647">
    <property type="entry name" value="BSH_CzcB-like"/>
</dbReference>
<accession>A0A7W5H7U0</accession>
<dbReference type="SUPFAM" id="SSF111369">
    <property type="entry name" value="HlyD-like secretion proteins"/>
    <property type="match status" value="1"/>
</dbReference>
<dbReference type="AlphaFoldDB" id="A0A7W5H7U0"/>
<keyword evidence="5" id="KW-0732">Signal</keyword>
<feature type="domain" description="CzcB-like barrel-sandwich hybrid" evidence="6">
    <location>
        <begin position="38"/>
        <end position="207"/>
    </location>
</feature>
<feature type="chain" id="PRO_5031078704" evidence="5">
    <location>
        <begin position="21"/>
        <end position="346"/>
    </location>
</feature>
<proteinExistence type="predicted"/>
<dbReference type="Pfam" id="PF25973">
    <property type="entry name" value="BSH_CzcB"/>
    <property type="match status" value="1"/>
</dbReference>
<name>A0A7W5H7U0_9BACT</name>
<organism evidence="7 8">
    <name type="scientific">Aporhodopirellula rubra</name>
    <dbReference type="NCBI Taxonomy" id="980271"/>
    <lineage>
        <taxon>Bacteria</taxon>
        <taxon>Pseudomonadati</taxon>
        <taxon>Planctomycetota</taxon>
        <taxon>Planctomycetia</taxon>
        <taxon>Pirellulales</taxon>
        <taxon>Pirellulaceae</taxon>
        <taxon>Aporhodopirellula</taxon>
    </lineage>
</organism>
<protein>
    <submittedName>
        <fullName evidence="7">Multidrug resistance efflux pump</fullName>
    </submittedName>
</protein>
<evidence type="ECO:0000256" key="2">
    <source>
        <dbReference type="ARBA" id="ARBA00023054"/>
    </source>
</evidence>
<dbReference type="InterPro" id="IPR050465">
    <property type="entry name" value="UPF0194_transport"/>
</dbReference>
<evidence type="ECO:0000256" key="1">
    <source>
        <dbReference type="ARBA" id="ARBA00004196"/>
    </source>
</evidence>
<sequence length="346" mass="38361">MKSPLWFALLVLAFSLDSRAEDAVVVVRDVVVEFAGKVDVPARQSGPVAELNARQNQWVTKGQTIAKLDDTALVIRRRAAALRYESARLMLNDYVEIQYAETALAEAQAELDDGQAASDRVSGAVARNQLRRMKLATERAELELARAQKQRRQDEIDMQLRAADLAMIDHELKQLECNSPIDGIVLNVHRELGEWTHAGEPLFTIADAGVLHLHALVAADQLDPARCVGLPVTVQWSSDSERTISRRGTEGAATQPRSQNSNSQNQNFLRGQVISVDPTRLPGNRFRLHAEVENRRQVVSQDKQNDSGRVADGWQLSPGMDVTMQIHCSDADIAWRNQRAAAGPLR</sequence>
<evidence type="ECO:0000256" key="5">
    <source>
        <dbReference type="SAM" id="SignalP"/>
    </source>
</evidence>